<accession>A0ABQ5KFM7</accession>
<proteinExistence type="predicted"/>
<name>A0ABQ5KFM7_9EUKA</name>
<organism evidence="1 2">
    <name type="scientific">Aduncisulcus paluster</name>
    <dbReference type="NCBI Taxonomy" id="2918883"/>
    <lineage>
        <taxon>Eukaryota</taxon>
        <taxon>Metamonada</taxon>
        <taxon>Carpediemonas-like organisms</taxon>
        <taxon>Aduncisulcus</taxon>
    </lineage>
</organism>
<keyword evidence="2" id="KW-1185">Reference proteome</keyword>
<reference evidence="1" key="1">
    <citation type="submission" date="2022-03" db="EMBL/GenBank/DDBJ databases">
        <title>Draft genome sequence of Aduncisulcus paluster, a free-living microaerophilic Fornicata.</title>
        <authorList>
            <person name="Yuyama I."/>
            <person name="Kume K."/>
            <person name="Tamura T."/>
            <person name="Inagaki Y."/>
            <person name="Hashimoto T."/>
        </authorList>
    </citation>
    <scope>NUCLEOTIDE SEQUENCE</scope>
    <source>
        <strain evidence="1">NY0171</strain>
    </source>
</reference>
<evidence type="ECO:0000313" key="2">
    <source>
        <dbReference type="Proteomes" id="UP001057375"/>
    </source>
</evidence>
<gene>
    <name evidence="1" type="ORF">ADUPG1_005617</name>
</gene>
<comment type="caution">
    <text evidence="1">The sequence shown here is derived from an EMBL/GenBank/DDBJ whole genome shotgun (WGS) entry which is preliminary data.</text>
</comment>
<sequence length="66" mass="7134">MKMAFTGDINTGEGSFVESVLSPAALELVQAYMNMEQVIKEAFPQTASFSALKLKAAEYGLDEKEG</sequence>
<dbReference type="Proteomes" id="UP001057375">
    <property type="component" value="Unassembled WGS sequence"/>
</dbReference>
<dbReference type="EMBL" id="BQXS01009033">
    <property type="protein sequence ID" value="GKT30736.1"/>
    <property type="molecule type" value="Genomic_DNA"/>
</dbReference>
<protein>
    <submittedName>
        <fullName evidence="1">Uncharacterized protein</fullName>
    </submittedName>
</protein>
<evidence type="ECO:0000313" key="1">
    <source>
        <dbReference type="EMBL" id="GKT30736.1"/>
    </source>
</evidence>
<feature type="non-terminal residue" evidence="1">
    <location>
        <position position="66"/>
    </location>
</feature>